<dbReference type="HOGENOM" id="CLU_3189763_0_0_9"/>
<dbReference type="Proteomes" id="UP000016617">
    <property type="component" value="Unassembled WGS sequence"/>
</dbReference>
<proteinExistence type="predicted"/>
<dbReference type="EMBL" id="AWVA01000102">
    <property type="protein sequence ID" value="ERJ74390.1"/>
    <property type="molecule type" value="Genomic_DNA"/>
</dbReference>
<sequence>MQILAKKFKKRQISIYYSDFALKFQGRFLLLFPVYSIIKTECEVIL</sequence>
<evidence type="ECO:0000313" key="1">
    <source>
        <dbReference type="EMBL" id="ERJ74390.1"/>
    </source>
</evidence>
<name>U2J3N9_9STRE</name>
<dbReference type="AlphaFoldDB" id="U2J3N9"/>
<organism evidence="1 2">
    <name type="scientific">Streptococcus sobrinus W1703</name>
    <dbReference type="NCBI Taxonomy" id="1227275"/>
    <lineage>
        <taxon>Bacteria</taxon>
        <taxon>Bacillati</taxon>
        <taxon>Bacillota</taxon>
        <taxon>Bacilli</taxon>
        <taxon>Lactobacillales</taxon>
        <taxon>Streptococcaceae</taxon>
        <taxon>Streptococcus</taxon>
    </lineage>
</organism>
<gene>
    <name evidence="1" type="ORF">HMPREF1557_01674</name>
</gene>
<protein>
    <submittedName>
        <fullName evidence="1">Uncharacterized protein</fullName>
    </submittedName>
</protein>
<accession>U2J3N9</accession>
<comment type="caution">
    <text evidence="1">The sequence shown here is derived from an EMBL/GenBank/DDBJ whole genome shotgun (WGS) entry which is preliminary data.</text>
</comment>
<reference evidence="1 2" key="1">
    <citation type="submission" date="2013-06" db="EMBL/GenBank/DDBJ databases">
        <authorList>
            <person name="Weinstock G."/>
            <person name="Sodergren E."/>
            <person name="Lobos E.A."/>
            <person name="Fulton L."/>
            <person name="Fulton R."/>
            <person name="Courtney L."/>
            <person name="Fronick C."/>
            <person name="O'Laughlin M."/>
            <person name="Godfrey J."/>
            <person name="Wilson R.M."/>
            <person name="Miner T."/>
            <person name="Farmer C."/>
            <person name="Delehaunty K."/>
            <person name="Cordes M."/>
            <person name="Minx P."/>
            <person name="Tomlinson C."/>
            <person name="Chen J."/>
            <person name="Wollam A."/>
            <person name="Pepin K.H."/>
            <person name="Bhonagiri V."/>
            <person name="Zhang X."/>
            <person name="Warren W."/>
            <person name="Mitreva M."/>
            <person name="Mardis E.R."/>
            <person name="Wilson R.K."/>
        </authorList>
    </citation>
    <scope>NUCLEOTIDE SEQUENCE [LARGE SCALE GENOMIC DNA]</scope>
    <source>
        <strain evidence="1 2">W1703</strain>
    </source>
</reference>
<evidence type="ECO:0000313" key="2">
    <source>
        <dbReference type="Proteomes" id="UP000016617"/>
    </source>
</evidence>